<dbReference type="UniPathway" id="UPA00028">
    <property type="reaction ID" value="UER00005"/>
</dbReference>
<comment type="pathway">
    <text evidence="2 13">Cofactor biosynthesis; (R)-pantothenate biosynthesis; (R)-pantothenate from (R)-pantoate and beta-alanine: step 1/1.</text>
</comment>
<dbReference type="EC" id="6.3.2.1" evidence="4 13"/>
<dbReference type="SUPFAM" id="SSF52374">
    <property type="entry name" value="Nucleotidylyl transferase"/>
    <property type="match status" value="1"/>
</dbReference>
<comment type="subcellular location">
    <subcellularLocation>
        <location evidence="1 13">Cytoplasm</location>
    </subcellularLocation>
</comment>
<dbReference type="InterPro" id="IPR003721">
    <property type="entry name" value="Pantoate_ligase"/>
</dbReference>
<keyword evidence="7 13" id="KW-0436">Ligase</keyword>
<accession>A0A1G6AV67</accession>
<dbReference type="InterPro" id="IPR004821">
    <property type="entry name" value="Cyt_trans-like"/>
</dbReference>
<comment type="subunit">
    <text evidence="13">Homodimer.</text>
</comment>
<evidence type="ECO:0000256" key="7">
    <source>
        <dbReference type="ARBA" id="ARBA00022598"/>
    </source>
</evidence>
<keyword evidence="9 13" id="KW-0547">Nucleotide-binding</keyword>
<gene>
    <name evidence="13" type="primary">panC</name>
    <name evidence="15" type="ORF">SAMN02982931_00907</name>
</gene>
<dbReference type="Proteomes" id="UP000199071">
    <property type="component" value="Unassembled WGS sequence"/>
</dbReference>
<evidence type="ECO:0000256" key="9">
    <source>
        <dbReference type="ARBA" id="ARBA00022741"/>
    </source>
</evidence>
<dbReference type="NCBIfam" id="TIGR00125">
    <property type="entry name" value="cyt_tran_rel"/>
    <property type="match status" value="1"/>
</dbReference>
<evidence type="ECO:0000256" key="1">
    <source>
        <dbReference type="ARBA" id="ARBA00004496"/>
    </source>
</evidence>
<feature type="active site" description="Proton donor" evidence="13">
    <location>
        <position position="48"/>
    </location>
</feature>
<keyword evidence="6 13" id="KW-0963">Cytoplasm</keyword>
<evidence type="ECO:0000256" key="12">
    <source>
        <dbReference type="ARBA" id="ARBA00055042"/>
    </source>
</evidence>
<dbReference type="NCBIfam" id="TIGR00018">
    <property type="entry name" value="panC"/>
    <property type="match status" value="1"/>
</dbReference>
<evidence type="ECO:0000256" key="11">
    <source>
        <dbReference type="ARBA" id="ARBA00048258"/>
    </source>
</evidence>
<dbReference type="STRING" id="665467.SAMN02982931_00907"/>
<comment type="function">
    <text evidence="12 13">Catalyzes the condensation of pantoate with beta-alanine in an ATP-dependent reaction via a pantoyl-adenylate intermediate.</text>
</comment>
<evidence type="ECO:0000256" key="2">
    <source>
        <dbReference type="ARBA" id="ARBA00004990"/>
    </source>
</evidence>
<feature type="binding site" evidence="13">
    <location>
        <position position="187"/>
    </location>
    <ligand>
        <name>ATP</name>
        <dbReference type="ChEBI" id="CHEBI:30616"/>
    </ligand>
</feature>
<dbReference type="GO" id="GO:0005524">
    <property type="term" value="F:ATP binding"/>
    <property type="evidence" value="ECO:0007669"/>
    <property type="project" value="UniProtKB-KW"/>
</dbReference>
<reference evidence="15 16" key="1">
    <citation type="submission" date="2016-10" db="EMBL/GenBank/DDBJ databases">
        <authorList>
            <person name="de Groot N.N."/>
        </authorList>
    </citation>
    <scope>NUCLEOTIDE SEQUENCE [LARGE SCALE GENOMIC DNA]</scope>
    <source>
        <strain evidence="15 16">ATCC 35022</strain>
    </source>
</reference>
<keyword evidence="8 13" id="KW-0566">Pantothenate biosynthesis</keyword>
<dbReference type="InterPro" id="IPR014729">
    <property type="entry name" value="Rossmann-like_a/b/a_fold"/>
</dbReference>
<name>A0A1G6AV67_9HYPH</name>
<comment type="miscellaneous">
    <text evidence="13">The reaction proceeds by a bi uni uni bi ping pong mechanism.</text>
</comment>
<dbReference type="OrthoDB" id="9773087at2"/>
<sequence length="289" mass="30865">MSQPAETPPAPPRIDRTAADAQQRAAGWRMDRLTSALVPTMGALHEGHLALVRAARERADRVVVSIFVNPTQFAPTEDFASYPRDHDTDLAKLAALGVDAVFMPETAEVYPPGFATTIAVAGPGEGLETDFRPTHFQGVATVVAKLLLATQPDIAIFGEKDYQQLMVIRRMVADLTIPVRIDGFATVRESDGLALSSRNAYLTPGERETAPVLHRALQTAAQAITTGGNPAQALDAARAALADAGFVVDYVELRNAETLDVVTNPAAEPLRLLAAARLGKTRLIDNIAV</sequence>
<feature type="compositionally biased region" description="Pro residues" evidence="14">
    <location>
        <begin position="1"/>
        <end position="12"/>
    </location>
</feature>
<dbReference type="GO" id="GO:0004592">
    <property type="term" value="F:pantoate-beta-alanine ligase activity"/>
    <property type="evidence" value="ECO:0007669"/>
    <property type="project" value="UniProtKB-UniRule"/>
</dbReference>
<dbReference type="PANTHER" id="PTHR21299">
    <property type="entry name" value="CYTIDYLATE KINASE/PANTOATE-BETA-ALANINE LIGASE"/>
    <property type="match status" value="1"/>
</dbReference>
<dbReference type="Pfam" id="PF02569">
    <property type="entry name" value="Pantoate_ligase"/>
    <property type="match status" value="1"/>
</dbReference>
<evidence type="ECO:0000313" key="15">
    <source>
        <dbReference type="EMBL" id="SDB12286.1"/>
    </source>
</evidence>
<dbReference type="CDD" id="cd00560">
    <property type="entry name" value="PanC"/>
    <property type="match status" value="1"/>
</dbReference>
<dbReference type="InterPro" id="IPR042176">
    <property type="entry name" value="Pantoate_ligase_C"/>
</dbReference>
<dbReference type="Gene3D" id="3.40.50.620">
    <property type="entry name" value="HUPs"/>
    <property type="match status" value="1"/>
</dbReference>
<evidence type="ECO:0000256" key="5">
    <source>
        <dbReference type="ARBA" id="ARBA00014155"/>
    </source>
</evidence>
<protein>
    <recommendedName>
        <fullName evidence="5 13">Pantothenate synthetase</fullName>
        <shortName evidence="13">PS</shortName>
        <ecNumber evidence="4 13">6.3.2.1</ecNumber>
    </recommendedName>
    <alternativeName>
        <fullName evidence="13">Pantoate--beta-alanine ligase</fullName>
    </alternativeName>
    <alternativeName>
        <fullName evidence="13">Pantoate-activating enzyme</fullName>
    </alternativeName>
</protein>
<feature type="binding site" evidence="13">
    <location>
        <begin position="158"/>
        <end position="161"/>
    </location>
    <ligand>
        <name>ATP</name>
        <dbReference type="ChEBI" id="CHEBI:30616"/>
    </ligand>
</feature>
<feature type="binding site" evidence="13">
    <location>
        <position position="72"/>
    </location>
    <ligand>
        <name>(R)-pantoate</name>
        <dbReference type="ChEBI" id="CHEBI:15980"/>
    </ligand>
</feature>
<dbReference type="GO" id="GO:0005829">
    <property type="term" value="C:cytosol"/>
    <property type="evidence" value="ECO:0007669"/>
    <property type="project" value="TreeGrafter"/>
</dbReference>
<feature type="binding site" evidence="13">
    <location>
        <begin position="195"/>
        <end position="198"/>
    </location>
    <ligand>
        <name>ATP</name>
        <dbReference type="ChEBI" id="CHEBI:30616"/>
    </ligand>
</feature>
<comment type="catalytic activity">
    <reaction evidence="11 13">
        <text>(R)-pantoate + beta-alanine + ATP = (R)-pantothenate + AMP + diphosphate + H(+)</text>
        <dbReference type="Rhea" id="RHEA:10912"/>
        <dbReference type="ChEBI" id="CHEBI:15378"/>
        <dbReference type="ChEBI" id="CHEBI:15980"/>
        <dbReference type="ChEBI" id="CHEBI:29032"/>
        <dbReference type="ChEBI" id="CHEBI:30616"/>
        <dbReference type="ChEBI" id="CHEBI:33019"/>
        <dbReference type="ChEBI" id="CHEBI:57966"/>
        <dbReference type="ChEBI" id="CHEBI:456215"/>
        <dbReference type="EC" id="6.3.2.1"/>
    </reaction>
</comment>
<dbReference type="RefSeq" id="WP_090875047.1">
    <property type="nucleotide sequence ID" value="NZ_FMXQ01000002.1"/>
</dbReference>
<evidence type="ECO:0000256" key="6">
    <source>
        <dbReference type="ARBA" id="ARBA00022490"/>
    </source>
</evidence>
<comment type="similarity">
    <text evidence="3 13">Belongs to the pantothenate synthetase family.</text>
</comment>
<evidence type="ECO:0000256" key="4">
    <source>
        <dbReference type="ARBA" id="ARBA00012219"/>
    </source>
</evidence>
<evidence type="ECO:0000313" key="16">
    <source>
        <dbReference type="Proteomes" id="UP000199071"/>
    </source>
</evidence>
<keyword evidence="16" id="KW-1185">Reference proteome</keyword>
<proteinExistence type="inferred from homology"/>
<feature type="binding site" evidence="13">
    <location>
        <position position="72"/>
    </location>
    <ligand>
        <name>beta-alanine</name>
        <dbReference type="ChEBI" id="CHEBI:57966"/>
    </ligand>
</feature>
<feature type="binding site" evidence="13">
    <location>
        <begin position="41"/>
        <end position="48"/>
    </location>
    <ligand>
        <name>ATP</name>
        <dbReference type="ChEBI" id="CHEBI:30616"/>
    </ligand>
</feature>
<dbReference type="AlphaFoldDB" id="A0A1G6AV67"/>
<keyword evidence="10 13" id="KW-0067">ATP-binding</keyword>
<dbReference type="Gene3D" id="3.30.1300.10">
    <property type="entry name" value="Pantoate-beta-alanine ligase, C-terminal domain"/>
    <property type="match status" value="1"/>
</dbReference>
<feature type="binding site" evidence="13">
    <location>
        <position position="164"/>
    </location>
    <ligand>
        <name>(R)-pantoate</name>
        <dbReference type="ChEBI" id="CHEBI:15980"/>
    </ligand>
</feature>
<evidence type="ECO:0000256" key="10">
    <source>
        <dbReference type="ARBA" id="ARBA00022840"/>
    </source>
</evidence>
<dbReference type="HAMAP" id="MF_00158">
    <property type="entry name" value="PanC"/>
    <property type="match status" value="1"/>
</dbReference>
<feature type="region of interest" description="Disordered" evidence="14">
    <location>
        <begin position="1"/>
        <end position="20"/>
    </location>
</feature>
<evidence type="ECO:0000256" key="3">
    <source>
        <dbReference type="ARBA" id="ARBA00009256"/>
    </source>
</evidence>
<dbReference type="GO" id="GO:0015940">
    <property type="term" value="P:pantothenate biosynthetic process"/>
    <property type="evidence" value="ECO:0007669"/>
    <property type="project" value="UniProtKB-UniRule"/>
</dbReference>
<dbReference type="FunFam" id="3.40.50.620:FF:000114">
    <property type="entry name" value="Pantothenate synthetase"/>
    <property type="match status" value="1"/>
</dbReference>
<dbReference type="EMBL" id="FMXQ01000002">
    <property type="protein sequence ID" value="SDB12286.1"/>
    <property type="molecule type" value="Genomic_DNA"/>
</dbReference>
<evidence type="ECO:0000256" key="13">
    <source>
        <dbReference type="HAMAP-Rule" id="MF_00158"/>
    </source>
</evidence>
<evidence type="ECO:0000256" key="14">
    <source>
        <dbReference type="SAM" id="MobiDB-lite"/>
    </source>
</evidence>
<evidence type="ECO:0000256" key="8">
    <source>
        <dbReference type="ARBA" id="ARBA00022655"/>
    </source>
</evidence>
<dbReference type="PANTHER" id="PTHR21299:SF1">
    <property type="entry name" value="PANTOATE--BETA-ALANINE LIGASE"/>
    <property type="match status" value="1"/>
</dbReference>
<organism evidence="15 16">
    <name type="scientific">Bauldia litoralis</name>
    <dbReference type="NCBI Taxonomy" id="665467"/>
    <lineage>
        <taxon>Bacteria</taxon>
        <taxon>Pseudomonadati</taxon>
        <taxon>Pseudomonadota</taxon>
        <taxon>Alphaproteobacteria</taxon>
        <taxon>Hyphomicrobiales</taxon>
        <taxon>Kaistiaceae</taxon>
        <taxon>Bauldia</taxon>
    </lineage>
</organism>